<evidence type="ECO:0000256" key="1">
    <source>
        <dbReference type="SAM" id="MobiDB-lite"/>
    </source>
</evidence>
<evidence type="ECO:0000313" key="3">
    <source>
        <dbReference type="Proteomes" id="UP000676325"/>
    </source>
</evidence>
<keyword evidence="2" id="KW-0489">Methyltransferase</keyword>
<dbReference type="SUPFAM" id="SSF53335">
    <property type="entry name" value="S-adenosyl-L-methionine-dependent methyltransferases"/>
    <property type="match status" value="1"/>
</dbReference>
<accession>A0A941E8Z7</accession>
<feature type="region of interest" description="Disordered" evidence="1">
    <location>
        <begin position="252"/>
        <end position="273"/>
    </location>
</feature>
<dbReference type="Pfam" id="PF04672">
    <property type="entry name" value="Methyltransf_19"/>
    <property type="match status" value="1"/>
</dbReference>
<dbReference type="Gene3D" id="3.40.50.150">
    <property type="entry name" value="Vaccinia Virus protein VP39"/>
    <property type="match status" value="1"/>
</dbReference>
<reference evidence="2" key="1">
    <citation type="submission" date="2021-04" db="EMBL/GenBank/DDBJ databases">
        <title>Genome based classification of Actinospica acidithermotolerans sp. nov., an actinobacterium isolated from an Indonesian hot spring.</title>
        <authorList>
            <person name="Kusuma A.B."/>
            <person name="Putra K.E."/>
            <person name="Nafisah S."/>
            <person name="Loh J."/>
            <person name="Nouioui I."/>
            <person name="Goodfellow M."/>
        </authorList>
    </citation>
    <scope>NUCLEOTIDE SEQUENCE</scope>
    <source>
        <strain evidence="2">MGRD01-02</strain>
    </source>
</reference>
<keyword evidence="2" id="KW-0808">Transferase</keyword>
<evidence type="ECO:0000313" key="2">
    <source>
        <dbReference type="EMBL" id="MBR7826757.1"/>
    </source>
</evidence>
<dbReference type="PIRSF" id="PIRSF017393">
    <property type="entry name" value="MTase_SAV2177"/>
    <property type="match status" value="1"/>
</dbReference>
<dbReference type="AlphaFoldDB" id="A0A941E8Z7"/>
<protein>
    <submittedName>
        <fullName evidence="2">SAM-dependent methyltransferase</fullName>
        <ecNumber evidence="2">2.1.1.-</ecNumber>
    </submittedName>
</protein>
<dbReference type="GO" id="GO:0032259">
    <property type="term" value="P:methylation"/>
    <property type="evidence" value="ECO:0007669"/>
    <property type="project" value="UniProtKB-KW"/>
</dbReference>
<dbReference type="InterPro" id="IPR006764">
    <property type="entry name" value="SAM_dep_MeTrfase_SAV2177_type"/>
</dbReference>
<sequence>MDPVDRAELALSLGEIDPDTPSPARIYDFWLGGSNNFAADREVGRRSAEAMPQLPIAARANRAFLGRVVHHLVADLGVDQLLDLGSGVPTAGNVHEVARAANPEARVVYVDIDPVAIAHARALLADVDGCEAILADLRNPAAVLDHPLLRSTIDLARPVAVMMFAVLHFIPDDASPELIVRDFMEAVPDGSYLAISHGTPDRHDPGAQQDAARSYAARVATPFIARTPEEVAALLGPLKPLPPGLVPIDEWMPDPPADPKRSQPAYGGIARKI</sequence>
<comment type="caution">
    <text evidence="2">The sequence shown here is derived from an EMBL/GenBank/DDBJ whole genome shotgun (WGS) entry which is preliminary data.</text>
</comment>
<dbReference type="EC" id="2.1.1.-" evidence="2"/>
<keyword evidence="3" id="KW-1185">Reference proteome</keyword>
<dbReference type="GO" id="GO:0008168">
    <property type="term" value="F:methyltransferase activity"/>
    <property type="evidence" value="ECO:0007669"/>
    <property type="project" value="UniProtKB-KW"/>
</dbReference>
<proteinExistence type="predicted"/>
<organism evidence="2 3">
    <name type="scientific">Actinospica acidithermotolerans</name>
    <dbReference type="NCBI Taxonomy" id="2828514"/>
    <lineage>
        <taxon>Bacteria</taxon>
        <taxon>Bacillati</taxon>
        <taxon>Actinomycetota</taxon>
        <taxon>Actinomycetes</taxon>
        <taxon>Catenulisporales</taxon>
        <taxon>Actinospicaceae</taxon>
        <taxon>Actinospica</taxon>
    </lineage>
</organism>
<gene>
    <name evidence="2" type="ORF">KDK95_10625</name>
</gene>
<dbReference type="Proteomes" id="UP000676325">
    <property type="component" value="Unassembled WGS sequence"/>
</dbReference>
<name>A0A941E8Z7_9ACTN</name>
<dbReference type="EMBL" id="JAGSOH010000022">
    <property type="protein sequence ID" value="MBR7826757.1"/>
    <property type="molecule type" value="Genomic_DNA"/>
</dbReference>
<dbReference type="InterPro" id="IPR029063">
    <property type="entry name" value="SAM-dependent_MTases_sf"/>
</dbReference>